<dbReference type="GO" id="GO:0032259">
    <property type="term" value="P:methylation"/>
    <property type="evidence" value="ECO:0007669"/>
    <property type="project" value="UniProtKB-KW"/>
</dbReference>
<evidence type="ECO:0000256" key="2">
    <source>
        <dbReference type="ARBA" id="ARBA00022603"/>
    </source>
</evidence>
<dbReference type="GO" id="GO:0008119">
    <property type="term" value="F:thiopurine S-methyltransferase activity"/>
    <property type="evidence" value="ECO:0007669"/>
    <property type="project" value="UniProtKB-EC"/>
</dbReference>
<sequence length="208" mass="23988">MNEFHCDKSPDPNVPDKNFWESKWAKRETGWDIGFSSPAIVEYLLQYPDRKAAILIPGCGNAYEVESLYNLGFKNITVVDISPTAVDILKEKYKDREGVKVICEDFFDHTGIYDLIIEQTFFCAVSPLLRTRYAEKMHSLLNENGRIIGVLFNKVFDKNGPPFGGSVEEYQTLFSQYFNIQKMEECYNSIEPRKGSEVFINLKKKKII</sequence>
<keyword evidence="1" id="KW-0597">Phosphoprotein</keyword>
<dbReference type="PANTHER" id="PTHR32183:SF6">
    <property type="entry name" value="CYSTEINE SULFINATE DESULFINASE_CYSTEINE DESULFURASE AND RELATED ENZYMES"/>
    <property type="match status" value="1"/>
</dbReference>
<keyword evidence="2 5" id="KW-0489">Methyltransferase</keyword>
<dbReference type="Gene3D" id="3.40.50.150">
    <property type="entry name" value="Vaccinia Virus protein VP39"/>
    <property type="match status" value="1"/>
</dbReference>
<dbReference type="InterPro" id="IPR008854">
    <property type="entry name" value="TPMT"/>
</dbReference>
<evidence type="ECO:0000256" key="1">
    <source>
        <dbReference type="ARBA" id="ARBA00022553"/>
    </source>
</evidence>
<accession>A0A4P6ZE84</accession>
<keyword evidence="3 5" id="KW-0808">Transferase</keyword>
<gene>
    <name evidence="5" type="primary">tpm</name>
    <name evidence="5" type="ORF">NBC122_01067</name>
</gene>
<evidence type="ECO:0000313" key="5">
    <source>
        <dbReference type="EMBL" id="QBO57896.1"/>
    </source>
</evidence>
<dbReference type="EMBL" id="CP037954">
    <property type="protein sequence ID" value="QBO57896.1"/>
    <property type="molecule type" value="Genomic_DNA"/>
</dbReference>
<reference evidence="5 6" key="1">
    <citation type="submission" date="2019-03" db="EMBL/GenBank/DDBJ databases">
        <authorList>
            <person name="Kim H."/>
            <person name="Yu S.-M."/>
        </authorList>
    </citation>
    <scope>NUCLEOTIDE SEQUENCE [LARGE SCALE GENOMIC DNA]</scope>
    <source>
        <strain evidence="5 6">NBC122</strain>
    </source>
</reference>
<dbReference type="PROSITE" id="PS51585">
    <property type="entry name" value="SAM_MT_TPMT"/>
    <property type="match status" value="1"/>
</dbReference>
<evidence type="ECO:0000256" key="4">
    <source>
        <dbReference type="ARBA" id="ARBA00022691"/>
    </source>
</evidence>
<dbReference type="PANTHER" id="PTHR32183">
    <property type="match status" value="1"/>
</dbReference>
<name>A0A4P6ZE84_9FLAO</name>
<protein>
    <submittedName>
        <fullName evidence="5">Thiopurine S-methyltransferase</fullName>
        <ecNumber evidence="5">2.1.1.67</ecNumber>
    </submittedName>
</protein>
<dbReference type="KEGG" id="csal:NBC122_01067"/>
<dbReference type="Proteomes" id="UP000294419">
    <property type="component" value="Chromosome"/>
</dbReference>
<dbReference type="SUPFAM" id="SSF53335">
    <property type="entry name" value="S-adenosyl-L-methionine-dependent methyltransferases"/>
    <property type="match status" value="1"/>
</dbReference>
<keyword evidence="6" id="KW-1185">Reference proteome</keyword>
<evidence type="ECO:0000313" key="6">
    <source>
        <dbReference type="Proteomes" id="UP000294419"/>
    </source>
</evidence>
<evidence type="ECO:0000256" key="3">
    <source>
        <dbReference type="ARBA" id="ARBA00022679"/>
    </source>
</evidence>
<keyword evidence="4" id="KW-0949">S-adenosyl-L-methionine</keyword>
<dbReference type="EC" id="2.1.1.67" evidence="5"/>
<dbReference type="AlphaFoldDB" id="A0A4P6ZE84"/>
<dbReference type="CDD" id="cd02440">
    <property type="entry name" value="AdoMet_MTases"/>
    <property type="match status" value="1"/>
</dbReference>
<dbReference type="Pfam" id="PF05724">
    <property type="entry name" value="TPMT"/>
    <property type="match status" value="1"/>
</dbReference>
<organism evidence="5 6">
    <name type="scientific">Chryseobacterium salivictor</name>
    <dbReference type="NCBI Taxonomy" id="2547600"/>
    <lineage>
        <taxon>Bacteria</taxon>
        <taxon>Pseudomonadati</taxon>
        <taxon>Bacteroidota</taxon>
        <taxon>Flavobacteriia</taxon>
        <taxon>Flavobacteriales</taxon>
        <taxon>Weeksellaceae</taxon>
        <taxon>Chryseobacterium group</taxon>
        <taxon>Chryseobacterium</taxon>
    </lineage>
</organism>
<dbReference type="InterPro" id="IPR029063">
    <property type="entry name" value="SAM-dependent_MTases_sf"/>
</dbReference>
<proteinExistence type="predicted"/>